<dbReference type="InterPro" id="IPR051163">
    <property type="entry name" value="Sodium:Solute_Symporter_SSF"/>
</dbReference>
<keyword evidence="14" id="KW-1185">Reference proteome</keyword>
<dbReference type="GeneID" id="112684075"/>
<feature type="transmembrane region" description="Helical" evidence="12">
    <location>
        <begin position="187"/>
        <end position="214"/>
    </location>
</feature>
<keyword evidence="5 12" id="KW-0812">Transmembrane</keyword>
<evidence type="ECO:0000313" key="17">
    <source>
        <dbReference type="RefSeq" id="XP_025411166.1"/>
    </source>
</evidence>
<dbReference type="PANTHER" id="PTHR42985">
    <property type="entry name" value="SODIUM-COUPLED MONOCARBOXYLATE TRANSPORTER"/>
    <property type="match status" value="1"/>
</dbReference>
<dbReference type="NCBIfam" id="TIGR00813">
    <property type="entry name" value="sss"/>
    <property type="match status" value="1"/>
</dbReference>
<evidence type="ECO:0000256" key="8">
    <source>
        <dbReference type="ARBA" id="ARBA00023065"/>
    </source>
</evidence>
<evidence type="ECO:0000313" key="15">
    <source>
        <dbReference type="RefSeq" id="XP_025411164.1"/>
    </source>
</evidence>
<evidence type="ECO:0000256" key="4">
    <source>
        <dbReference type="ARBA" id="ARBA00022475"/>
    </source>
</evidence>
<keyword evidence="6 12" id="KW-1133">Transmembrane helix</keyword>
<keyword evidence="3" id="KW-0813">Transport</keyword>
<dbReference type="EMBL" id="GGMS01013544">
    <property type="protein sequence ID" value="MBY82747.1"/>
    <property type="molecule type" value="Transcribed_RNA"/>
</dbReference>
<evidence type="ECO:0000256" key="6">
    <source>
        <dbReference type="ARBA" id="ARBA00022989"/>
    </source>
</evidence>
<keyword evidence="8" id="KW-0406">Ion transport</keyword>
<dbReference type="RefSeq" id="XP_025411166.1">
    <property type="nucleotide sequence ID" value="XM_025555381.1"/>
</dbReference>
<dbReference type="Proteomes" id="UP000694846">
    <property type="component" value="Unplaced"/>
</dbReference>
<accession>A0A2S2QY90</accession>
<proteinExistence type="inferred from homology"/>
<dbReference type="RefSeq" id="XP_025411164.1">
    <property type="nucleotide sequence ID" value="XM_025555379.1"/>
</dbReference>
<feature type="transmembrane region" description="Helical" evidence="12">
    <location>
        <begin position="46"/>
        <end position="68"/>
    </location>
</feature>
<keyword evidence="9 12" id="KW-0472">Membrane</keyword>
<feature type="transmembrane region" description="Helical" evidence="12">
    <location>
        <begin position="333"/>
        <end position="356"/>
    </location>
</feature>
<evidence type="ECO:0000256" key="5">
    <source>
        <dbReference type="ARBA" id="ARBA00022692"/>
    </source>
</evidence>
<dbReference type="Gene3D" id="1.20.1730.10">
    <property type="entry name" value="Sodium/glucose cotransporter"/>
    <property type="match status" value="1"/>
</dbReference>
<reference evidence="15 16" key="2">
    <citation type="submission" date="2025-04" db="UniProtKB">
        <authorList>
            <consortium name="RefSeq"/>
        </authorList>
    </citation>
    <scope>IDENTIFICATION</scope>
    <source>
        <tissue evidence="15 16">Whole body</tissue>
    </source>
</reference>
<evidence type="ECO:0000256" key="1">
    <source>
        <dbReference type="ARBA" id="ARBA00004651"/>
    </source>
</evidence>
<dbReference type="CDD" id="cd11492">
    <property type="entry name" value="SLC5sbd_NIS-SMVT"/>
    <property type="match status" value="1"/>
</dbReference>
<feature type="transmembrane region" description="Helical" evidence="12">
    <location>
        <begin position="153"/>
        <end position="175"/>
    </location>
</feature>
<dbReference type="Pfam" id="PF00474">
    <property type="entry name" value="SSF"/>
    <property type="match status" value="1"/>
</dbReference>
<evidence type="ECO:0000256" key="11">
    <source>
        <dbReference type="RuleBase" id="RU362091"/>
    </source>
</evidence>
<keyword evidence="10" id="KW-0739">Sodium transport</keyword>
<evidence type="ECO:0000313" key="16">
    <source>
        <dbReference type="RefSeq" id="XP_025411165.1"/>
    </source>
</evidence>
<evidence type="ECO:0000256" key="12">
    <source>
        <dbReference type="SAM" id="Phobius"/>
    </source>
</evidence>
<organism evidence="13">
    <name type="scientific">Sipha flava</name>
    <name type="common">yellow sugarcane aphid</name>
    <dbReference type="NCBI Taxonomy" id="143950"/>
    <lineage>
        <taxon>Eukaryota</taxon>
        <taxon>Metazoa</taxon>
        <taxon>Ecdysozoa</taxon>
        <taxon>Arthropoda</taxon>
        <taxon>Hexapoda</taxon>
        <taxon>Insecta</taxon>
        <taxon>Pterygota</taxon>
        <taxon>Neoptera</taxon>
        <taxon>Paraneoptera</taxon>
        <taxon>Hemiptera</taxon>
        <taxon>Sternorrhyncha</taxon>
        <taxon>Aphidomorpha</taxon>
        <taxon>Aphidoidea</taxon>
        <taxon>Aphididae</taxon>
        <taxon>Sipha</taxon>
    </lineage>
</organism>
<feature type="transmembrane region" description="Helical" evidence="12">
    <location>
        <begin position="406"/>
        <end position="428"/>
    </location>
</feature>
<feature type="transmembrane region" description="Helical" evidence="12">
    <location>
        <begin position="122"/>
        <end position="141"/>
    </location>
</feature>
<protein>
    <submittedName>
        <fullName evidence="13 15 16">Sodium-dependent multivitamin transporter</fullName>
    </submittedName>
</protein>
<dbReference type="GO" id="GO:0005886">
    <property type="term" value="C:plasma membrane"/>
    <property type="evidence" value="ECO:0007669"/>
    <property type="project" value="UniProtKB-SubCell"/>
</dbReference>
<feature type="transmembrane region" description="Helical" evidence="12">
    <location>
        <begin position="435"/>
        <end position="454"/>
    </location>
</feature>
<keyword evidence="7" id="KW-0915">Sodium</keyword>
<evidence type="ECO:0000313" key="13">
    <source>
        <dbReference type="EMBL" id="MBY82747.1"/>
    </source>
</evidence>
<feature type="transmembrane region" description="Helical" evidence="12">
    <location>
        <begin position="273"/>
        <end position="295"/>
    </location>
</feature>
<evidence type="ECO:0000256" key="10">
    <source>
        <dbReference type="ARBA" id="ARBA00023201"/>
    </source>
</evidence>
<feature type="transmembrane region" description="Helical" evidence="12">
    <location>
        <begin position="377"/>
        <end position="400"/>
    </location>
</feature>
<evidence type="ECO:0000256" key="2">
    <source>
        <dbReference type="ARBA" id="ARBA00006434"/>
    </source>
</evidence>
<dbReference type="AlphaFoldDB" id="A0A2S2QY90"/>
<feature type="transmembrane region" description="Helical" evidence="12">
    <location>
        <begin position="6"/>
        <end position="25"/>
    </location>
</feature>
<feature type="transmembrane region" description="Helical" evidence="12">
    <location>
        <begin position="504"/>
        <end position="526"/>
    </location>
</feature>
<evidence type="ECO:0000256" key="3">
    <source>
        <dbReference type="ARBA" id="ARBA00022448"/>
    </source>
</evidence>
<dbReference type="InterPro" id="IPR001734">
    <property type="entry name" value="Na/solute_symporter"/>
</dbReference>
<dbReference type="GO" id="GO:0015293">
    <property type="term" value="F:symporter activity"/>
    <property type="evidence" value="ECO:0007669"/>
    <property type="project" value="TreeGrafter"/>
</dbReference>
<feature type="transmembrane region" description="Helical" evidence="12">
    <location>
        <begin position="234"/>
        <end position="252"/>
    </location>
</feature>
<name>A0A2S2QY90_9HEMI</name>
<comment type="similarity">
    <text evidence="2 11">Belongs to the sodium:solute symporter (SSF) (TC 2.A.21) family.</text>
</comment>
<dbReference type="RefSeq" id="XP_025411165.1">
    <property type="nucleotide sequence ID" value="XM_025555380.1"/>
</dbReference>
<evidence type="ECO:0000256" key="7">
    <source>
        <dbReference type="ARBA" id="ARBA00023053"/>
    </source>
</evidence>
<dbReference type="PANTHER" id="PTHR42985:SF40">
    <property type="entry name" value="LD47995P-RELATED"/>
    <property type="match status" value="1"/>
</dbReference>
<reference evidence="13" key="1">
    <citation type="submission" date="2018-04" db="EMBL/GenBank/DDBJ databases">
        <title>Transcriptome assembly of Sipha flava.</title>
        <authorList>
            <person name="Scully E.D."/>
            <person name="Geib S.M."/>
            <person name="Palmer N.A."/>
            <person name="Koch K."/>
            <person name="Bradshaw J."/>
            <person name="Heng-Moss T."/>
            <person name="Sarath G."/>
        </authorList>
    </citation>
    <scope>NUCLEOTIDE SEQUENCE</scope>
</reference>
<dbReference type="OrthoDB" id="6132759at2759"/>
<dbReference type="PROSITE" id="PS50283">
    <property type="entry name" value="NA_SOLUT_SYMP_3"/>
    <property type="match status" value="1"/>
</dbReference>
<dbReference type="GO" id="GO:0006814">
    <property type="term" value="P:sodium ion transport"/>
    <property type="evidence" value="ECO:0007669"/>
    <property type="project" value="UniProtKB-KW"/>
</dbReference>
<evidence type="ECO:0000313" key="14">
    <source>
        <dbReference type="Proteomes" id="UP000694846"/>
    </source>
</evidence>
<keyword evidence="4" id="KW-1003">Cell membrane</keyword>
<evidence type="ECO:0000256" key="9">
    <source>
        <dbReference type="ARBA" id="ARBA00023136"/>
    </source>
</evidence>
<dbReference type="InterPro" id="IPR038377">
    <property type="entry name" value="Na/Glc_symporter_sf"/>
</dbReference>
<sequence length="573" mass="63828">MAFGIVDYIVFGIMLMLSTFIGIYYRFTGGKQKTTQEYMLGNKNQGFLPVSFSLMASFMSAITLFGVSAEMYSYGTLFVVINVSYILGTPIIAYVFLPVFFKLGNLSVYEYLEKRFGRLTRTFTSLAFSVQMILYMSVVLYTPSIALEAVTGLSLISSITLVGLVCVFYSTIGGIKAVIITDVFQSLLMFASIYVVIGVAMYDTGGILEIWRIADKYGRIQFNNFNIDPTERHSWFSLVIGGMFTYVSLYAINQTQVQRYLTMKDYRTAVKSLWCSLPLLSLLSISTCFSGLAMFSKYYNCDPIKSGRISRADQLMPFYVLDTMGNIPGLTGLFVAGIFSSALSSVSPALNSLAAVTMEDYVKPLMKQDITDKKLVFFMKILVLIYGAICLLLAFLAQYFDSVLQTSLTIFGIIGGPVLAVFTLGVLLPHVNQKGSLIGLVIGLIFSFTLGLGGPKPPIKNLPTFTDGCSVLINKTIPNVEQGVKLFEGLQNDSNYLYLYRISYMYYIVLGFIVTFIVALIISAVFKESYCNNPDLFTPFVAKRLRKHGLLLKIKSTKMEQRTYVEDNNHLCS</sequence>
<comment type="subcellular location">
    <subcellularLocation>
        <location evidence="1">Cell membrane</location>
        <topology evidence="1">Multi-pass membrane protein</topology>
    </subcellularLocation>
</comment>
<feature type="transmembrane region" description="Helical" evidence="12">
    <location>
        <begin position="74"/>
        <end position="101"/>
    </location>
</feature>
<gene>
    <name evidence="15 16 17" type="primary">LOC112684075</name>
    <name evidence="13" type="ORF">g.171597</name>
</gene>